<sequence>MGLPSGPLTFDDSKVGTIKIPMVASSGYDLSPTELKKIFGIDAARFGSLPKRIVVPVLEGSWYTEQWYSVTGWLYILEPSAWVPQVSHGRTEAVSKFKKEYTKEVKSVSETKFNASTSASLEIEAGGSYMGITASLKSSNEIKFEVSKSTTVDETLKTSGKVGDVPVHELFVYPNLRCKVVKKQRIDYTINNSSEELKWTPDSYREGYWGERWVGDSNLGSLKKLAWHPVPMSGNGLAGKAYILPTPQNAANGDVEITTVMSRQGWKDWYHYDVPWQTATDQTITLAVPNNTIAFQPTGTWAVLQAYDRQIEDLMRMHVTHISKLEFLCAFREAFFSSMTEKNTQGGFAGAGLIPYNLAEGSFTARRPAANTNTSGNRP</sequence>
<comment type="caution">
    <text evidence="1">The sequence shown here is derived from an EMBL/GenBank/DDBJ whole genome shotgun (WGS) entry which is preliminary data.</text>
</comment>
<name>A0A2B7YRE7_POLH7</name>
<dbReference type="OrthoDB" id="4540679at2759"/>
<keyword evidence="2" id="KW-1185">Reference proteome</keyword>
<organism evidence="1 2">
    <name type="scientific">Polytolypa hystricis (strain UAMH7299)</name>
    <dbReference type="NCBI Taxonomy" id="1447883"/>
    <lineage>
        <taxon>Eukaryota</taxon>
        <taxon>Fungi</taxon>
        <taxon>Dikarya</taxon>
        <taxon>Ascomycota</taxon>
        <taxon>Pezizomycotina</taxon>
        <taxon>Eurotiomycetes</taxon>
        <taxon>Eurotiomycetidae</taxon>
        <taxon>Onygenales</taxon>
        <taxon>Onygenales incertae sedis</taxon>
        <taxon>Polytolypa</taxon>
    </lineage>
</organism>
<reference evidence="1 2" key="1">
    <citation type="submission" date="2017-10" db="EMBL/GenBank/DDBJ databases">
        <title>Comparative genomics in systemic dimorphic fungi from Ajellomycetaceae.</title>
        <authorList>
            <person name="Munoz J.F."/>
            <person name="Mcewen J.G."/>
            <person name="Clay O.K."/>
            <person name="Cuomo C.A."/>
        </authorList>
    </citation>
    <scope>NUCLEOTIDE SEQUENCE [LARGE SCALE GENOMIC DNA]</scope>
    <source>
        <strain evidence="1 2">UAMH7299</strain>
    </source>
</reference>
<evidence type="ECO:0000313" key="1">
    <source>
        <dbReference type="EMBL" id="PGH26584.1"/>
    </source>
</evidence>
<dbReference type="STRING" id="1447883.A0A2B7YRE7"/>
<proteinExistence type="predicted"/>
<evidence type="ECO:0000313" key="2">
    <source>
        <dbReference type="Proteomes" id="UP000224634"/>
    </source>
</evidence>
<dbReference type="EMBL" id="PDNA01000015">
    <property type="protein sequence ID" value="PGH26584.1"/>
    <property type="molecule type" value="Genomic_DNA"/>
</dbReference>
<protein>
    <submittedName>
        <fullName evidence="1">Uncharacterized protein</fullName>
    </submittedName>
</protein>
<accession>A0A2B7YRE7</accession>
<gene>
    <name evidence="1" type="ORF">AJ80_01713</name>
</gene>
<dbReference type="AlphaFoldDB" id="A0A2B7YRE7"/>
<dbReference type="Proteomes" id="UP000224634">
    <property type="component" value="Unassembled WGS sequence"/>
</dbReference>